<accession>A0ACC0K4Q9</accession>
<gene>
    <name evidence="1" type="ORF">MSG28_015975</name>
</gene>
<name>A0ACC0K4Q9_CHOFU</name>
<evidence type="ECO:0000313" key="2">
    <source>
        <dbReference type="Proteomes" id="UP001064048"/>
    </source>
</evidence>
<reference evidence="1 2" key="1">
    <citation type="journal article" date="2022" name="Genome Biol. Evol.">
        <title>The Spruce Budworm Genome: Reconstructing the Evolutionary History of Antifreeze Proteins.</title>
        <authorList>
            <person name="Beliveau C."/>
            <person name="Gagne P."/>
            <person name="Picq S."/>
            <person name="Vernygora O."/>
            <person name="Keeling C.I."/>
            <person name="Pinkney K."/>
            <person name="Doucet D."/>
            <person name="Wen F."/>
            <person name="Johnston J.S."/>
            <person name="Maaroufi H."/>
            <person name="Boyle B."/>
            <person name="Laroche J."/>
            <person name="Dewar K."/>
            <person name="Juretic N."/>
            <person name="Blackburn G."/>
            <person name="Nisole A."/>
            <person name="Brunet B."/>
            <person name="Brandao M."/>
            <person name="Lumley L."/>
            <person name="Duan J."/>
            <person name="Quan G."/>
            <person name="Lucarotti C.J."/>
            <person name="Roe A.D."/>
            <person name="Sperling F.A.H."/>
            <person name="Levesque R.C."/>
            <person name="Cusson M."/>
        </authorList>
    </citation>
    <scope>NUCLEOTIDE SEQUENCE [LARGE SCALE GENOMIC DNA]</scope>
    <source>
        <strain evidence="1">Glfc:IPQL:Cfum</strain>
    </source>
</reference>
<dbReference type="EMBL" id="CM046130">
    <property type="protein sequence ID" value="KAI8431456.1"/>
    <property type="molecule type" value="Genomic_DNA"/>
</dbReference>
<proteinExistence type="predicted"/>
<comment type="caution">
    <text evidence="1">The sequence shown here is derived from an EMBL/GenBank/DDBJ whole genome shotgun (WGS) entry which is preliminary data.</text>
</comment>
<protein>
    <submittedName>
        <fullName evidence="1">Uncharacterized protein</fullName>
    </submittedName>
</protein>
<sequence length="2363" mass="261651">MPEEQQSITADIAQNFSQLPTVLPQVASAVFSSFSNMLSMKSREHTPEEVRTYNVQHTSETMKTYQHVQESTGVGVPLMGVSEIKEVAPPPREPPVCGPGNFRMTSKKKVYAQIPGLSSGETVQMPTYAPPAFNQQYFTPSTQTSVNYPNVDANAPIADAPEVNIDTNVFNNVPNIPDEIKPSVFEAPKAVEAKPLATAQFNVEKSNPDVPIIPPPPMFSNLAKRDSLLGTEKAVLPPSVARRISLNKHAINTEAPTFTNYSNMFVPAPISPEDSQTLAATYPPNVSQTSQLTLAQTDKSMPPSSAIFTSQEPPSQPFLPASSMPKAPSVPSTRTLPPPPMYASIAPSSAPSFASISSFAAGSLPRLTLMSDTASAGIHTLPPANLPPPPINTLQPAMSAPYSASIPSITPRSLLNQAAFTSLNASSKTSAVSQPPTFAESQPMPPSIFTPDNSGLAKKSSVPESTNISSLASESKPAPPMIPSPAQVFNPYSPGITSESISQTSSSGMTSQVSSNFSMLDPKHSSTPATELKLPEPPKATGNTNFRMTKKRPQYYSGPIEGIGAISNNVVPTIAPVAANTFQSALFTPETGYQGSMLAPEPVVINDPNNIETSYHGAVITPDSVTEKANAHAAGTGYNSALEQNYAAPTAQCAFDISTQGEAATFDSNKSSKAYNPNYNTAFDMSRQVTDNYEPPKESAFGIIGSLKSKLNSLDINKIQNSVTTFFDPAYNDKPEAAKEYEANKYAQHQSGIEIFVPTVETHAQPYSYDAYNVNFTYGQSSIPNPTNYYQQQVHNVYSPESYYTQPVYGTQNYAQEPAQQSYQSPNVTYETTAATGFTNVDNNVNMTGYTSPCWHTDVVNDKEPNSTLAANEPEKFEAVNPNTDISNRSQPQKQKNIEQILENLKNKDEAESSAKQEDLTGDLNVNINENQHSYEKYDTKSPALDERDDYSLKESFEGVPEHKKVVEYYDSYGKDDNNKEYGYEKKVEITSLFSMPLHDLSSNIASKSQEIYDEVSEEGQQVSFNTDDDKNINDRSNNANVMTMFDSGDEDSFKDDNAQTSDLNICETCREFSKPEEKEADLTSQLIENITSPIQLLNPVEAPLSESVSDIPVDIDTLNQCAEISLIADETVETLQVQSATELLDEENPDIERNYGWRNEVFPPGQDLLDPDYTFKPTPNTIGFFGDNSLFFDNIPNNASDEIKAELIVSQDEIPVVLQGKMSTPTAPPLEDSDDAKSDETGILDVQSIEKDANKDFPVFEEFVIEPSETDDDKIETRDKSDDVKDTFTNRVDRFVKLKSSDDLTQQKDINFSNTAAIMPSYFDTGNYAVETHYRNSLTSPTFTTKSSESNVPFRIPPGFENQYGLKSPDNSKIIEPKIPETFTQTSTTTTSTFSAMRANLTTSTVPASMPSVTQEVTEPKLPDFASVFGGNIVTGGGDKLIDAIDAQSTEPALDTVKPKENIAKDKVEEKVMESLPDPINFFGSATQEANAPETVNRLASYFASPPKTDNTKSFFELSQGQDHYRQKDIKDGGDKKDHKPFFELSQSQDHYKKEDANIPLEKHLANLNLMNDLTSFQNIEPSKDHVVRTVNYFTVEYDDDTLNYNKGEPSAKYFKKPDLNKNIVNAKIEKPLLEDVDKLKEIVNNCKYCCELNIGPILTISDTFDSLGKPKYRQAMDSGSDKPKDEVNIMPGKEGEISVNVKMEDVSPDGDNNEGVAIMNENRSTTEYEPVKHHWFYRVDWEGKSTWRGFSINDSKAIENAFHSPDLHEGTLVPTDGGRYDVNVMGRLRIAVYWADKPTNVRRCSWFYKGTTDARYVPYTEPVAEKLEEEYRHGITTGEWHRRLVLPNSELVVMHGPAVMVHFLHGGGADAFSAPNQSTMRPRVVRRGFDESEIEDMEPSNIDHLLLLCHGVGSACDMRFRSVEEVVDDFRATSLQLLQSHYRNSCDAGVVGRVEVLPISWHTSLHAGPRGVDRRLARVTLASIPRLRSFTNDTVLDVLFYTSPHYCQTILNTVCGELNRVYSLFKARNPSFKGGVSLGGHSLGSVILYDLLCHQDPPTPTDPPMKRPEKQYLAGTADINPNMKYPKLCFEPLSLYALGSPIAIFECIRGVESLGNDFFLPTCRNFFNIFHPYDPIAYRIEPLVNPQLQNVKPSLIPHHKGRKRMHLELKETMARVGADLKQKLMESIKNTWSSMWATTAPPPDHQLEKVVEEEIEKEQMEEDNPSKEDAMQADVAVGDMLGKLNDGRRVDYVLQEAPFEMINEYLFAMSSHVCYWESEDTMLLILREIYDSLGVQADVTVPQQSMTVQRNAAATSSIKKSLDFSRSDHMDIALSMLMSSSESEQSDNSFMLDNNVWINAK</sequence>
<evidence type="ECO:0000313" key="1">
    <source>
        <dbReference type="EMBL" id="KAI8431456.1"/>
    </source>
</evidence>
<dbReference type="Proteomes" id="UP001064048">
    <property type="component" value="Chromosome 30"/>
</dbReference>
<organism evidence="1 2">
    <name type="scientific">Choristoneura fumiferana</name>
    <name type="common">Spruce budworm moth</name>
    <name type="synonym">Archips fumiferana</name>
    <dbReference type="NCBI Taxonomy" id="7141"/>
    <lineage>
        <taxon>Eukaryota</taxon>
        <taxon>Metazoa</taxon>
        <taxon>Ecdysozoa</taxon>
        <taxon>Arthropoda</taxon>
        <taxon>Hexapoda</taxon>
        <taxon>Insecta</taxon>
        <taxon>Pterygota</taxon>
        <taxon>Neoptera</taxon>
        <taxon>Endopterygota</taxon>
        <taxon>Lepidoptera</taxon>
        <taxon>Glossata</taxon>
        <taxon>Ditrysia</taxon>
        <taxon>Tortricoidea</taxon>
        <taxon>Tortricidae</taxon>
        <taxon>Tortricinae</taxon>
        <taxon>Choristoneura</taxon>
    </lineage>
</organism>
<keyword evidence="2" id="KW-1185">Reference proteome</keyword>